<dbReference type="InterPro" id="IPR045621">
    <property type="entry name" value="BPD_transp_1_N"/>
</dbReference>
<evidence type="ECO:0000256" key="5">
    <source>
        <dbReference type="ARBA" id="ARBA00022989"/>
    </source>
</evidence>
<feature type="transmembrane region" description="Helical" evidence="7">
    <location>
        <begin position="214"/>
        <end position="234"/>
    </location>
</feature>
<proteinExistence type="inferred from homology"/>
<feature type="transmembrane region" description="Helical" evidence="7">
    <location>
        <begin position="272"/>
        <end position="298"/>
    </location>
</feature>
<gene>
    <name evidence="9" type="ORF">E6H04_01855</name>
</gene>
<dbReference type="GO" id="GO:0005886">
    <property type="term" value="C:plasma membrane"/>
    <property type="evidence" value="ECO:0007669"/>
    <property type="project" value="UniProtKB-SubCell"/>
</dbReference>
<keyword evidence="3" id="KW-1003">Cell membrane</keyword>
<dbReference type="AlphaFoldDB" id="A0A537JKM0"/>
<dbReference type="EMBL" id="VBAO01000047">
    <property type="protein sequence ID" value="TMI84093.1"/>
    <property type="molecule type" value="Genomic_DNA"/>
</dbReference>
<evidence type="ECO:0000256" key="6">
    <source>
        <dbReference type="ARBA" id="ARBA00023136"/>
    </source>
</evidence>
<dbReference type="GO" id="GO:0055085">
    <property type="term" value="P:transmembrane transport"/>
    <property type="evidence" value="ECO:0007669"/>
    <property type="project" value="InterPro"/>
</dbReference>
<evidence type="ECO:0000256" key="4">
    <source>
        <dbReference type="ARBA" id="ARBA00022692"/>
    </source>
</evidence>
<evidence type="ECO:0000256" key="2">
    <source>
        <dbReference type="ARBA" id="ARBA00022448"/>
    </source>
</evidence>
<name>A0A537JKM0_9BACT</name>
<keyword evidence="2 7" id="KW-0813">Transport</keyword>
<evidence type="ECO:0000313" key="9">
    <source>
        <dbReference type="EMBL" id="TMI84093.1"/>
    </source>
</evidence>
<comment type="subcellular location">
    <subcellularLocation>
        <location evidence="1 7">Cell membrane</location>
        <topology evidence="1 7">Multi-pass membrane protein</topology>
    </subcellularLocation>
</comment>
<keyword evidence="5 7" id="KW-1133">Transmembrane helix</keyword>
<dbReference type="InterPro" id="IPR035906">
    <property type="entry name" value="MetI-like_sf"/>
</dbReference>
<feature type="transmembrane region" description="Helical" evidence="7">
    <location>
        <begin position="9"/>
        <end position="30"/>
    </location>
</feature>
<sequence>MGSFIVRRILIGIPVLVGITIVGFVILSLAPGDPVSGLVDPERLATMSPAQLQQLRRELGLEGPMTVRYCRWLGACSPRGRGTGMVLSDHGLPNFFPAPLGGGSNGILHGDFGYSIKSGRPIIEEVVPRVEPTLVLMGISLLLAAGVGISFGIVSAVRQYGTLDYFLTTITLMMISTPTFVLGLIFLYVFGVSLRLLPVGGMYTLGLEFDLGDRLGHLVMPATILGLANAAPLLRYVRTSMLEVLNSDYIRTAQAKGLIARAVLLRHGLRNALLPVITVVALLLPDVVGGAIITEQVFSWPGMGLLAVRAAQDRDPSLMMAIVLMVGAAVLGSNLLADVAYGVADPRVRYD</sequence>
<feature type="domain" description="ABC transmembrane type-1" evidence="8">
    <location>
        <begin position="130"/>
        <end position="337"/>
    </location>
</feature>
<protein>
    <submittedName>
        <fullName evidence="9">ABC transporter permease</fullName>
    </submittedName>
</protein>
<comment type="caution">
    <text evidence="9">The sequence shown here is derived from an EMBL/GenBank/DDBJ whole genome shotgun (WGS) entry which is preliminary data.</text>
</comment>
<dbReference type="CDD" id="cd06261">
    <property type="entry name" value="TM_PBP2"/>
    <property type="match status" value="1"/>
</dbReference>
<reference evidence="9 10" key="1">
    <citation type="journal article" date="2019" name="Nat. Microbiol.">
        <title>Mediterranean grassland soil C-N compound turnover is dependent on rainfall and depth, and is mediated by genomically divergent microorganisms.</title>
        <authorList>
            <person name="Diamond S."/>
            <person name="Andeer P.F."/>
            <person name="Li Z."/>
            <person name="Crits-Christoph A."/>
            <person name="Burstein D."/>
            <person name="Anantharaman K."/>
            <person name="Lane K.R."/>
            <person name="Thomas B.C."/>
            <person name="Pan C."/>
            <person name="Northen T.R."/>
            <person name="Banfield J.F."/>
        </authorList>
    </citation>
    <scope>NUCLEOTIDE SEQUENCE [LARGE SCALE GENOMIC DNA]</scope>
    <source>
        <strain evidence="9">NP_7</strain>
    </source>
</reference>
<feature type="transmembrane region" description="Helical" evidence="7">
    <location>
        <begin position="134"/>
        <end position="154"/>
    </location>
</feature>
<evidence type="ECO:0000313" key="10">
    <source>
        <dbReference type="Proteomes" id="UP000320048"/>
    </source>
</evidence>
<dbReference type="Pfam" id="PF19300">
    <property type="entry name" value="BPD_transp_1_N"/>
    <property type="match status" value="1"/>
</dbReference>
<organism evidence="9 10">
    <name type="scientific">Candidatus Segetimicrobium genomatis</name>
    <dbReference type="NCBI Taxonomy" id="2569760"/>
    <lineage>
        <taxon>Bacteria</taxon>
        <taxon>Bacillati</taxon>
        <taxon>Candidatus Sysuimicrobiota</taxon>
        <taxon>Candidatus Sysuimicrobiia</taxon>
        <taxon>Candidatus Sysuimicrobiales</taxon>
        <taxon>Candidatus Segetimicrobiaceae</taxon>
        <taxon>Candidatus Segetimicrobium</taxon>
    </lineage>
</organism>
<dbReference type="PROSITE" id="PS50928">
    <property type="entry name" value="ABC_TM1"/>
    <property type="match status" value="1"/>
</dbReference>
<dbReference type="Proteomes" id="UP000320048">
    <property type="component" value="Unassembled WGS sequence"/>
</dbReference>
<evidence type="ECO:0000259" key="8">
    <source>
        <dbReference type="PROSITE" id="PS50928"/>
    </source>
</evidence>
<feature type="transmembrane region" description="Helical" evidence="7">
    <location>
        <begin position="318"/>
        <end position="344"/>
    </location>
</feature>
<keyword evidence="6 7" id="KW-0472">Membrane</keyword>
<comment type="similarity">
    <text evidence="7">Belongs to the binding-protein-dependent transport system permease family.</text>
</comment>
<dbReference type="PANTHER" id="PTHR43163">
    <property type="entry name" value="DIPEPTIDE TRANSPORT SYSTEM PERMEASE PROTEIN DPPB-RELATED"/>
    <property type="match status" value="1"/>
</dbReference>
<keyword evidence="4 7" id="KW-0812">Transmembrane</keyword>
<dbReference type="SUPFAM" id="SSF161098">
    <property type="entry name" value="MetI-like"/>
    <property type="match status" value="1"/>
</dbReference>
<evidence type="ECO:0000256" key="3">
    <source>
        <dbReference type="ARBA" id="ARBA00022475"/>
    </source>
</evidence>
<feature type="transmembrane region" description="Helical" evidence="7">
    <location>
        <begin position="166"/>
        <end position="194"/>
    </location>
</feature>
<evidence type="ECO:0000256" key="7">
    <source>
        <dbReference type="RuleBase" id="RU363032"/>
    </source>
</evidence>
<dbReference type="PANTHER" id="PTHR43163:SF6">
    <property type="entry name" value="DIPEPTIDE TRANSPORT SYSTEM PERMEASE PROTEIN DPPB-RELATED"/>
    <property type="match status" value="1"/>
</dbReference>
<dbReference type="Pfam" id="PF00528">
    <property type="entry name" value="BPD_transp_1"/>
    <property type="match status" value="1"/>
</dbReference>
<evidence type="ECO:0000256" key="1">
    <source>
        <dbReference type="ARBA" id="ARBA00004651"/>
    </source>
</evidence>
<accession>A0A537JKM0</accession>
<dbReference type="InterPro" id="IPR000515">
    <property type="entry name" value="MetI-like"/>
</dbReference>
<dbReference type="Gene3D" id="1.10.3720.10">
    <property type="entry name" value="MetI-like"/>
    <property type="match status" value="1"/>
</dbReference>